<evidence type="ECO:0000256" key="2">
    <source>
        <dbReference type="ARBA" id="ARBA00004478"/>
    </source>
</evidence>
<feature type="compositionally biased region" description="Basic and acidic residues" evidence="15">
    <location>
        <begin position="630"/>
        <end position="773"/>
    </location>
</feature>
<keyword evidence="6 14" id="KW-0813">Transport</keyword>
<proteinExistence type="inferred from homology"/>
<sequence length="2007" mass="237516">MGNQFQFRSVYYKIINSVLAAGLYYGFLSAFSIKTSHLLLLRTLVFEEEEETKKRIVAKTGLIMGQILLFISIYYKPFHIALTRPRTITALGFFYIFFQIFWKSQKRVFANQNSMSNLSCIFLNHLILQQLLNTCILPSSAARRLVNIYTFRSNNKMLFVTSSFFAWFIGQILVCEFFELAGKHIRIELAGKHIGQNRYRSIRSIIRSDYFHFFFVILFFMMSLHSFGRIPSPILLPKMSDRSQIETRALRLKGTDEEEENDQIDEEIEQEMEEIEQEIEEIEQQRKLANHLKKKKDREKKQGAGGHSDKEVHSNSNNWYSKSKIEVLKSEMRVIKEKEKKNIMSPLLFDYRRWHRPFRYIQNNRLEQAIRNEMSQYFFDTQQSDGKERISFTYPRSLSTFLKMIKRKINILLEKTLSNELDNAWVSRNKKKMNHLKNDFFNRINHLDKEKIDREIEQEKEREQKAVEILETRTRLCIQDDKTKQEYYLPQMYDPLLNGPYRGKIKKELPPSIIKNTLIADSRETGEQNRLHDLLLPNSNNKVLNSNYENFDQNTNTLEIGDILEIDAFSSIVIDKISKKVPRWSYKLISELQQLSFHYSPPAEHEIRSRRAIGEYILFDPQKTYTTTKATDKETKTNASKETDTVDKETKTNASKETDTVDKETKETDTVDKETKTNASKETDTVDKETKTNASKETDTVDKETKPDADKETKTNANKETDTIDKETKPDANKETHTIDKETKPDANKETPTVDKETKTKTPEEEAKEDEERGIVLMRYGQQPDFRHGLIKGSMRTQRRKIVIEKLFQANADSPLFFDRKKKLFSFAIPRPVQLNRIFRNWSARKGFRILESTDEQTKREEKPKRESKKKSERVKERKRLEIEEAWDTFELTQMLRGCILIAQSSLRKNLILPSLIIGKNLGRMLLLQSPEWSEDFEEWNREKHIKCTYTGNPFSETEFPENWLIQGIQIKILYPFHLKPWHTSKSLTSRDDVCFLTIFGRETELPFGSPRKTPSFFEPILEELEKKIEKYEKVTAESVLKKIKIKLFKKVSKETRTTNQNLPFIKKIEKDLSKGKPIFLFRSREIGGMEKEKDSRISNQIINESFSQIQKIQIPDWTNSSLIETKMQDMTDRTSTIKNQIERITEEKKKVTLELDISTYKKSCRLELSKKIWQSVKIKNIICKFHYFRKFLIQRIYNDICLSTIHICQMNTQLFFESTKNLIEKYISKNETNKKIMNKKTKNTIHFISNIKTYNSCKKNSEIFCDLSNLSQAYVFYKISQTGVVNLSKLRSVLQHHGTSFFLKTQMKDSFRTQGIFQSEVIHKKLQRSITSQWKNWLRGNYQYDLSQIIWSSLMSQKQKWRNRVNRYCRSQKKYLKKSNSCGKYQLSHYKKKKGLNSFQKDNFQKCYRYDLLSYKSINNENKGDSVFYRSIPQVTKRQVVSDNYNMSQNSLFAITGNIPINIFIGRIERVYIPYIEKNLNRKYFNWENIYFDLRKKVAIESWVGVNPSSNQKTRIGTNNFQLIDPIDKQEEVNPSSNQKTPIETNKDEIFYPIDKEEEEEIDPEEEINPSSNQKTPIGTNNDQLIDPIYKQEKDPFYIPINQNPEINQPNSPNSFFDWMGMNEQILNRPISNLELWFFPEFVRLFNVYKTKPWIIPSKLLLLNSNLSETDNKKKNIAENKNLEEEDSTKSDMKKGTKKSKTNSEKKSKTNSEKKSETDSEKKSETDSEKKSETDSEKKSETDSEKKSETDSEKKSETDSENQSLSRREVRELFMKKYFLLQLRWDQRNIGQNIRKNVRILSLPKSSINLETMTISCIERRKLQLNVMWKSKRNLSILKFFKNMRVVMDRLGLSVKNNGQFLMYQTIGISLVHKSKNKTNQQYRKQRIIRARENNHFDALVLENILSSRRRRELRILICFNSNNWNDVDTNSVFFNENGVKNCSHFWEERNPRDKEKNELIQFKFFLWPNYRLEDLACMNRYWFDTNNGSRFSILRIHMYLPLKIR</sequence>
<comment type="function">
    <text evidence="1 14">Involved in protein precursor import into chloroplasts. May be part of an intermediate translocation complex acting as a protein-conducting channel at the inner envelope.</text>
</comment>
<dbReference type="InterPro" id="IPR008896">
    <property type="entry name" value="TIC214"/>
</dbReference>
<evidence type="ECO:0000256" key="3">
    <source>
        <dbReference type="ARBA" id="ARBA00009956"/>
    </source>
</evidence>
<geneLocation type="chloroplast" evidence="16"/>
<comment type="subcellular location">
    <subcellularLocation>
        <location evidence="2">Plastid</location>
        <location evidence="2">Chloroplast inner membrane</location>
        <topology evidence="2">Multi-pass membrane protein</topology>
    </subcellularLocation>
</comment>
<evidence type="ECO:0000256" key="12">
    <source>
        <dbReference type="ARBA" id="ARBA00023136"/>
    </source>
</evidence>
<feature type="compositionally biased region" description="Basic and acidic residues" evidence="15">
    <location>
        <begin position="1703"/>
        <end position="1759"/>
    </location>
</feature>
<evidence type="ECO:0000256" key="11">
    <source>
        <dbReference type="ARBA" id="ARBA00022989"/>
    </source>
</evidence>
<dbReference type="Pfam" id="PF05758">
    <property type="entry name" value="Ycf1"/>
    <property type="match status" value="3"/>
</dbReference>
<keyword evidence="7 14" id="KW-0150">Chloroplast</keyword>
<evidence type="ECO:0000256" key="8">
    <source>
        <dbReference type="ARBA" id="ARBA00022692"/>
    </source>
</evidence>
<feature type="region of interest" description="Disordered" evidence="15">
    <location>
        <begin position="854"/>
        <end position="875"/>
    </location>
</feature>
<gene>
    <name evidence="16" type="primary">ycf1</name>
    <name evidence="14" type="synonym">TIC214</name>
</gene>
<dbReference type="EMBL" id="KF242500">
    <property type="protein sequence ID" value="AGW98690.1"/>
    <property type="molecule type" value="Genomic_DNA"/>
</dbReference>
<evidence type="ECO:0000256" key="4">
    <source>
        <dbReference type="ARBA" id="ARBA00011510"/>
    </source>
</evidence>
<evidence type="ECO:0000313" key="16">
    <source>
        <dbReference type="EMBL" id="AGW98690.1"/>
    </source>
</evidence>
<evidence type="ECO:0000256" key="5">
    <source>
        <dbReference type="ARBA" id="ARBA00016640"/>
    </source>
</evidence>
<keyword evidence="10 14" id="KW-0653">Protein transport</keyword>
<dbReference type="GO" id="GO:0009706">
    <property type="term" value="C:chloroplast inner membrane"/>
    <property type="evidence" value="ECO:0007669"/>
    <property type="project" value="UniProtKB-SubCell"/>
</dbReference>
<evidence type="ECO:0000256" key="1">
    <source>
        <dbReference type="ARBA" id="ARBA00002515"/>
    </source>
</evidence>
<feature type="transmembrane region" description="Helical" evidence="14">
    <location>
        <begin position="210"/>
        <end position="228"/>
    </location>
</feature>
<keyword evidence="11 14" id="KW-1133">Transmembrane helix</keyword>
<feature type="transmembrane region" description="Helical" evidence="14">
    <location>
        <begin position="12"/>
        <end position="33"/>
    </location>
</feature>
<evidence type="ECO:0000256" key="14">
    <source>
        <dbReference type="RuleBase" id="RU364085"/>
    </source>
</evidence>
<feature type="compositionally biased region" description="Acidic residues" evidence="15">
    <location>
        <begin position="1559"/>
        <end position="1569"/>
    </location>
</feature>
<feature type="transmembrane region" description="Helical" evidence="14">
    <location>
        <begin position="56"/>
        <end position="75"/>
    </location>
</feature>
<feature type="compositionally biased region" description="Basic and acidic residues" evidence="15">
    <location>
        <begin position="299"/>
        <end position="313"/>
    </location>
</feature>
<feature type="region of interest" description="Disordered" evidence="15">
    <location>
        <begin position="629"/>
        <end position="773"/>
    </location>
</feature>
<keyword evidence="14 16" id="KW-0934">Plastid</keyword>
<name>U3R644_IPOPE</name>
<feature type="transmembrane region" description="Helical" evidence="14">
    <location>
        <begin position="87"/>
        <end position="105"/>
    </location>
</feature>
<feature type="region of interest" description="Disordered" evidence="15">
    <location>
        <begin position="1532"/>
        <end position="1551"/>
    </location>
</feature>
<keyword evidence="12 14" id="KW-0472">Membrane</keyword>
<reference evidence="16" key="1">
    <citation type="journal article" date="2013" name="Am. J. Bot.">
        <title>Phylogenetics and diversification of morning glories based on whole plastome sequences.</title>
        <authorList>
            <person name="Eserman L.A."/>
            <person name="Tiley G.P."/>
            <person name="Jarret R.L."/>
            <person name="Leebens-Mack J.H."/>
            <person name="Miller R.E."/>
        </authorList>
    </citation>
    <scope>NUCLEOTIDE SEQUENCE</scope>
</reference>
<feature type="compositionally biased region" description="Polar residues" evidence="15">
    <location>
        <begin position="1570"/>
        <end position="1583"/>
    </location>
</feature>
<comment type="subunit">
    <text evidence="4 14">Part of the Tic complex.</text>
</comment>
<feature type="region of interest" description="Disordered" evidence="15">
    <location>
        <begin position="1675"/>
        <end position="1767"/>
    </location>
</feature>
<feature type="region of interest" description="Disordered" evidence="15">
    <location>
        <begin position="1559"/>
        <end position="1583"/>
    </location>
</feature>
<dbReference type="PANTHER" id="PTHR33163">
    <property type="entry name" value="PROTEIN TIC 214-RELATED"/>
    <property type="match status" value="1"/>
</dbReference>
<evidence type="ECO:0000256" key="10">
    <source>
        <dbReference type="ARBA" id="ARBA00022927"/>
    </source>
</evidence>
<evidence type="ECO:0000256" key="9">
    <source>
        <dbReference type="ARBA" id="ARBA00022780"/>
    </source>
</evidence>
<dbReference type="PANTHER" id="PTHR33163:SF40">
    <property type="entry name" value="PROTEIN TIC 214"/>
    <property type="match status" value="1"/>
</dbReference>
<protein>
    <recommendedName>
        <fullName evidence="5 14">Protein TIC 214</fullName>
    </recommendedName>
    <alternativeName>
        <fullName evidence="13 14">Translocon at the inner envelope membrane of chloroplasts 214</fullName>
    </alternativeName>
</protein>
<evidence type="ECO:0000256" key="7">
    <source>
        <dbReference type="ARBA" id="ARBA00022528"/>
    </source>
</evidence>
<keyword evidence="9 14" id="KW-1001">Plastid inner membrane</keyword>
<organism evidence="16">
    <name type="scientific">Ipomoea pes-tigridis</name>
    <name type="common">Morning glory</name>
    <name type="synonym">Convolvulus pes-tigridis</name>
    <dbReference type="NCBI Taxonomy" id="89657"/>
    <lineage>
        <taxon>Eukaryota</taxon>
        <taxon>Viridiplantae</taxon>
        <taxon>Streptophyta</taxon>
        <taxon>Embryophyta</taxon>
        <taxon>Tracheophyta</taxon>
        <taxon>Spermatophyta</taxon>
        <taxon>Magnoliopsida</taxon>
        <taxon>eudicotyledons</taxon>
        <taxon>Gunneridae</taxon>
        <taxon>Pentapetalae</taxon>
        <taxon>asterids</taxon>
        <taxon>lamiids</taxon>
        <taxon>Solanales</taxon>
        <taxon>Convolvulaceae</taxon>
        <taxon>Ipomoeeae</taxon>
        <taxon>Ipomoea</taxon>
    </lineage>
</organism>
<feature type="region of interest" description="Disordered" evidence="15">
    <location>
        <begin position="290"/>
        <end position="316"/>
    </location>
</feature>
<keyword evidence="8 14" id="KW-0812">Transmembrane</keyword>
<evidence type="ECO:0000256" key="13">
    <source>
        <dbReference type="ARBA" id="ARBA00029978"/>
    </source>
</evidence>
<evidence type="ECO:0000256" key="6">
    <source>
        <dbReference type="ARBA" id="ARBA00022448"/>
    </source>
</evidence>
<comment type="similarity">
    <text evidence="3 14">Belongs to the TIC214 family.</text>
</comment>
<feature type="compositionally biased region" description="Basic and acidic residues" evidence="15">
    <location>
        <begin position="1675"/>
        <end position="1696"/>
    </location>
</feature>
<feature type="compositionally biased region" description="Polar residues" evidence="15">
    <location>
        <begin position="1534"/>
        <end position="1545"/>
    </location>
</feature>
<dbReference type="GO" id="GO:0015031">
    <property type="term" value="P:protein transport"/>
    <property type="evidence" value="ECO:0007669"/>
    <property type="project" value="UniProtKB-KW"/>
</dbReference>
<evidence type="ECO:0000256" key="15">
    <source>
        <dbReference type="SAM" id="MobiDB-lite"/>
    </source>
</evidence>
<feature type="compositionally biased region" description="Basic and acidic residues" evidence="15">
    <location>
        <begin position="856"/>
        <end position="865"/>
    </location>
</feature>
<accession>U3R644</accession>